<proteinExistence type="predicted"/>
<keyword evidence="3" id="KW-1185">Reference proteome</keyword>
<dbReference type="Pfam" id="PF04972">
    <property type="entry name" value="BON"/>
    <property type="match status" value="3"/>
</dbReference>
<feature type="domain" description="BON" evidence="1">
    <location>
        <begin position="83"/>
        <end position="151"/>
    </location>
</feature>
<feature type="domain" description="BON" evidence="1">
    <location>
        <begin position="9"/>
        <end position="77"/>
    </location>
</feature>
<dbReference type="PANTHER" id="PTHR34606:SF15">
    <property type="entry name" value="BON DOMAIN-CONTAINING PROTEIN"/>
    <property type="match status" value="1"/>
</dbReference>
<feature type="domain" description="BON" evidence="1">
    <location>
        <begin position="154"/>
        <end position="222"/>
    </location>
</feature>
<gene>
    <name evidence="2" type="ORF">G3T37_01745</name>
</gene>
<dbReference type="RefSeq" id="WP_163471755.1">
    <property type="nucleotide sequence ID" value="NZ_JAAGWZ010000001.1"/>
</dbReference>
<dbReference type="AlphaFoldDB" id="A0A7C9TN10"/>
<comment type="caution">
    <text evidence="2">The sequence shown here is derived from an EMBL/GenBank/DDBJ whole genome shotgun (WGS) entry which is preliminary data.</text>
</comment>
<dbReference type="EMBL" id="JAAGWZ010000001">
    <property type="protein sequence ID" value="NEM90076.1"/>
    <property type="molecule type" value="Genomic_DNA"/>
</dbReference>
<dbReference type="InterPro" id="IPR007055">
    <property type="entry name" value="BON_dom"/>
</dbReference>
<dbReference type="PANTHER" id="PTHR34606">
    <property type="entry name" value="BON DOMAIN-CONTAINING PROTEIN"/>
    <property type="match status" value="1"/>
</dbReference>
<dbReference type="InterPro" id="IPR051686">
    <property type="entry name" value="Lipoprotein_DolP"/>
</dbReference>
<name>A0A7C9TN10_9MICO</name>
<dbReference type="SMART" id="SM00749">
    <property type="entry name" value="BON"/>
    <property type="match status" value="3"/>
</dbReference>
<accession>A0A7C9TN10</accession>
<dbReference type="PROSITE" id="PS50914">
    <property type="entry name" value="BON"/>
    <property type="match status" value="3"/>
</dbReference>
<evidence type="ECO:0000259" key="1">
    <source>
        <dbReference type="PROSITE" id="PS50914"/>
    </source>
</evidence>
<dbReference type="Proteomes" id="UP000479756">
    <property type="component" value="Unassembled WGS sequence"/>
</dbReference>
<dbReference type="InterPro" id="IPR014004">
    <property type="entry name" value="Transpt-assoc_nodulatn_dom_bac"/>
</dbReference>
<dbReference type="Gene3D" id="3.30.1340.30">
    <property type="match status" value="3"/>
</dbReference>
<evidence type="ECO:0000313" key="3">
    <source>
        <dbReference type="Proteomes" id="UP000479756"/>
    </source>
</evidence>
<protein>
    <submittedName>
        <fullName evidence="2">BON domain-containing protein</fullName>
    </submittedName>
</protein>
<sequence>MNTTSAVDSDRTVQKLVSDELRWTAELNSAGVGVSVNRGAVTLSGEVATLRERIAAREAALRVKGVSTVADEMTVAAPDEHRTDTDVAAAVRTILLWNTLVPKDAIKATVRAGTVVLTGVVDWDYQRHAAELAVSSLNGVRFVDNQINLTRHPSAPDTKEAIHNALVRNAILDSRGIDVSVAGNEVTLTGEVSSWAEKKQAGHAAWAAPHVTDVHNNLVVRPI</sequence>
<reference evidence="2 3" key="1">
    <citation type="journal article" date="2014" name="Int. J. Syst. Evol. Microbiol.">
        <title>Description of Galbitalea soli gen. nov., sp. nov., and Frondihabitans sucicola sp. nov.</title>
        <authorList>
            <person name="Kim S.J."/>
            <person name="Lim J.M."/>
            <person name="Ahn J.H."/>
            <person name="Weon H.Y."/>
            <person name="Hamada M."/>
            <person name="Suzuki K."/>
            <person name="Ahn T.Y."/>
            <person name="Kwon S.W."/>
        </authorList>
    </citation>
    <scope>NUCLEOTIDE SEQUENCE [LARGE SCALE GENOMIC DNA]</scope>
    <source>
        <strain evidence="2 3">NBRC 108727</strain>
    </source>
</reference>
<organism evidence="2 3">
    <name type="scientific">Galbitalea soli</name>
    <dbReference type="NCBI Taxonomy" id="1268042"/>
    <lineage>
        <taxon>Bacteria</taxon>
        <taxon>Bacillati</taxon>
        <taxon>Actinomycetota</taxon>
        <taxon>Actinomycetes</taxon>
        <taxon>Micrococcales</taxon>
        <taxon>Microbacteriaceae</taxon>
        <taxon>Galbitalea</taxon>
    </lineage>
</organism>
<evidence type="ECO:0000313" key="2">
    <source>
        <dbReference type="EMBL" id="NEM90076.1"/>
    </source>
</evidence>